<dbReference type="OrthoDB" id="9992480at2759"/>
<keyword evidence="3" id="KW-1185">Reference proteome</keyword>
<proteinExistence type="predicted"/>
<gene>
    <name evidence="2" type="ORF">BOX15_Mlig026318g2</name>
</gene>
<comment type="caution">
    <text evidence="2">The sequence shown here is derived from an EMBL/GenBank/DDBJ whole genome shotgun (WGS) entry which is preliminary data.</text>
</comment>
<evidence type="ECO:0000256" key="1">
    <source>
        <dbReference type="SAM" id="MobiDB-lite"/>
    </source>
</evidence>
<name>A0A267G0H9_9PLAT</name>
<dbReference type="AlphaFoldDB" id="A0A267G0H9"/>
<dbReference type="STRING" id="282301.A0A267G0H9"/>
<feature type="region of interest" description="Disordered" evidence="1">
    <location>
        <begin position="1"/>
        <end position="56"/>
    </location>
</feature>
<sequence>PPPAIAQSLSSLRVHRATSGGKAGENAVIILPKTPHRHPPASPVIGAKKSQSQHKIINRSELISAMSVEPSAPPPEGVRVEETSYGTCYLPNAAPKEARSEKKKHRNRAPGQVKNSGDGASSSSSDSSDDESVPGPPVYENPTQQLIQQVPQKNPTPPRFMMQSTQSHVMSVEFYPICQQKGNQRLDISPRFESFSTLMAQANHWLSTHPDFRCMRCETILRPATFDGVIDYAGTHTRGSKFGSLVFVRGLRMWVTQRNDIPMQQLWYINVLPKPAPKTDNSLFPEFEDLKQTCDAMNMQFGVNPLPGTILNMEQMELLFQRWGNKRNIDLDKTYQLVRQDKGKFYLIGLRIYYMVGPPLNEKIGIVSLLPEATHRSGMQRPKFSDYTSLVNKAIKWIGQNHANVRVTDLQSFRLFVNMDGGDLRWKEWAEVENPYRSHSVDRSSSVTSFMLTTLRIIFTYGGPQLPLLQTGLLTTKVFVPFKTGDQSYESVQMTCGRIASWMNVTKPRIVSAETIQVFHPAEADEVKHANCDVMLTKLTNHSYVTCFRFFIDGVVPEPTPDLLPPPPRRQTSSCCVVL</sequence>
<accession>A0A267G0H9</accession>
<dbReference type="Proteomes" id="UP000215902">
    <property type="component" value="Unassembled WGS sequence"/>
</dbReference>
<reference evidence="2 3" key="1">
    <citation type="submission" date="2017-06" db="EMBL/GenBank/DDBJ databases">
        <title>A platform for efficient transgenesis in Macrostomum lignano, a flatworm model organism for stem cell research.</title>
        <authorList>
            <person name="Berezikov E."/>
        </authorList>
    </citation>
    <scope>NUCLEOTIDE SEQUENCE [LARGE SCALE GENOMIC DNA]</scope>
    <source>
        <strain evidence="2">DV1</strain>
        <tissue evidence="2">Whole organism</tissue>
    </source>
</reference>
<evidence type="ECO:0000313" key="3">
    <source>
        <dbReference type="Proteomes" id="UP000215902"/>
    </source>
</evidence>
<protein>
    <submittedName>
        <fullName evidence="2">Uncharacterized protein</fullName>
    </submittedName>
</protein>
<feature type="region of interest" description="Disordered" evidence="1">
    <location>
        <begin position="90"/>
        <end position="145"/>
    </location>
</feature>
<evidence type="ECO:0000313" key="2">
    <source>
        <dbReference type="EMBL" id="PAA79503.1"/>
    </source>
</evidence>
<organism evidence="2 3">
    <name type="scientific">Macrostomum lignano</name>
    <dbReference type="NCBI Taxonomy" id="282301"/>
    <lineage>
        <taxon>Eukaryota</taxon>
        <taxon>Metazoa</taxon>
        <taxon>Spiralia</taxon>
        <taxon>Lophotrochozoa</taxon>
        <taxon>Platyhelminthes</taxon>
        <taxon>Rhabditophora</taxon>
        <taxon>Macrostomorpha</taxon>
        <taxon>Macrostomida</taxon>
        <taxon>Macrostomidae</taxon>
        <taxon>Macrostomum</taxon>
    </lineage>
</organism>
<feature type="compositionally biased region" description="Low complexity" evidence="1">
    <location>
        <begin position="116"/>
        <end position="126"/>
    </location>
</feature>
<dbReference type="EMBL" id="NIVC01000630">
    <property type="protein sequence ID" value="PAA79503.1"/>
    <property type="molecule type" value="Genomic_DNA"/>
</dbReference>
<feature type="non-terminal residue" evidence="2">
    <location>
        <position position="1"/>
    </location>
</feature>